<dbReference type="Proteomes" id="UP000466554">
    <property type="component" value="Chromosome"/>
</dbReference>
<dbReference type="Pfam" id="PF11575">
    <property type="entry name" value="FhuF_C"/>
    <property type="match status" value="1"/>
</dbReference>
<dbReference type="AlphaFoldDB" id="A0A7I7U9A9"/>
<sequence length="240" mass="25691">MTAPVSSGADRARRALKKVGMIGSYFSVGVGACDGFVVVDEFCAAGHLDAALAAVAHRIGSDEARVAASSLQYEFAERLWSISLGCWHLDEVVPDLRSLVCQAAPNGRIRFRIAEPDGVEQAGPEPARIARSIAAQVIPHLNTVHHRLRATTRVADGLLWGNAATGAALATRTLTARDGDRRVGEVAKMLLASPPMAGHLHDSEILRRRTCCLYYRTAARRTCGDCPLAGSVAASRRARR</sequence>
<name>A0A7I7U9A9_MYCPF</name>
<accession>A0A7I7U9A9</accession>
<evidence type="ECO:0000313" key="2">
    <source>
        <dbReference type="EMBL" id="BBY77837.1"/>
    </source>
</evidence>
<reference evidence="2 3" key="1">
    <citation type="journal article" date="2019" name="Emerg. Microbes Infect.">
        <title>Comprehensive subspecies identification of 175 nontuberculous mycobacteria species based on 7547 genomic profiles.</title>
        <authorList>
            <person name="Matsumoto Y."/>
            <person name="Kinjo T."/>
            <person name="Motooka D."/>
            <person name="Nabeya D."/>
            <person name="Jung N."/>
            <person name="Uechi K."/>
            <person name="Horii T."/>
            <person name="Iida T."/>
            <person name="Fujita J."/>
            <person name="Nakamura S."/>
        </authorList>
    </citation>
    <scope>NUCLEOTIDE SEQUENCE [LARGE SCALE GENOMIC DNA]</scope>
    <source>
        <strain evidence="2 3">JCM 6367</strain>
    </source>
</reference>
<proteinExistence type="predicted"/>
<dbReference type="GO" id="GO:0051537">
    <property type="term" value="F:2 iron, 2 sulfur cluster binding"/>
    <property type="evidence" value="ECO:0007669"/>
    <property type="project" value="InterPro"/>
</dbReference>
<gene>
    <name evidence="2" type="ORF">MPRF_47360</name>
</gene>
<evidence type="ECO:0000259" key="1">
    <source>
        <dbReference type="Pfam" id="PF11575"/>
    </source>
</evidence>
<dbReference type="InterPro" id="IPR024726">
    <property type="entry name" value="FhuF_C"/>
</dbReference>
<protein>
    <recommendedName>
        <fullName evidence="1">Ferric siderophore reductase C-terminal domain-containing protein</fullName>
    </recommendedName>
</protein>
<evidence type="ECO:0000313" key="3">
    <source>
        <dbReference type="Proteomes" id="UP000466554"/>
    </source>
</evidence>
<dbReference type="RefSeq" id="WP_104861460.1">
    <property type="nucleotide sequence ID" value="NZ_AP022598.1"/>
</dbReference>
<feature type="domain" description="Ferric siderophore reductase C-terminal" evidence="1">
    <location>
        <begin position="208"/>
        <end position="228"/>
    </location>
</feature>
<dbReference type="EMBL" id="AP022598">
    <property type="protein sequence ID" value="BBY77837.1"/>
    <property type="molecule type" value="Genomic_DNA"/>
</dbReference>
<organism evidence="2 3">
    <name type="scientific">Mycolicibacterium parafortuitum</name>
    <name type="common">Mycobacterium parafortuitum</name>
    <dbReference type="NCBI Taxonomy" id="39692"/>
    <lineage>
        <taxon>Bacteria</taxon>
        <taxon>Bacillati</taxon>
        <taxon>Actinomycetota</taxon>
        <taxon>Actinomycetes</taxon>
        <taxon>Mycobacteriales</taxon>
        <taxon>Mycobacteriaceae</taxon>
        <taxon>Mycolicibacterium</taxon>
    </lineage>
</organism>